<proteinExistence type="inferred from homology"/>
<dbReference type="EMBL" id="CP122566">
    <property type="protein sequence ID" value="WGH93682.1"/>
    <property type="molecule type" value="Genomic_DNA"/>
</dbReference>
<dbReference type="InterPro" id="IPR002347">
    <property type="entry name" value="SDR_fam"/>
</dbReference>
<evidence type="ECO:0000313" key="4">
    <source>
        <dbReference type="Proteomes" id="UP001224674"/>
    </source>
</evidence>
<gene>
    <name evidence="3" type="ORF">QDX21_02475</name>
</gene>
<evidence type="ECO:0000313" key="3">
    <source>
        <dbReference type="EMBL" id="WGH93682.1"/>
    </source>
</evidence>
<dbReference type="Proteomes" id="UP001224674">
    <property type="component" value="Chromosome"/>
</dbReference>
<dbReference type="AlphaFoldDB" id="A0AAJ6AJA0"/>
<dbReference type="PRINTS" id="PR00081">
    <property type="entry name" value="GDHRDH"/>
</dbReference>
<protein>
    <submittedName>
        <fullName evidence="3">SDR family oxidoreductase</fullName>
    </submittedName>
</protein>
<dbReference type="PANTHER" id="PTHR43669">
    <property type="entry name" value="5-KETO-D-GLUCONATE 5-REDUCTASE"/>
    <property type="match status" value="1"/>
</dbReference>
<dbReference type="GO" id="GO:0016491">
    <property type="term" value="F:oxidoreductase activity"/>
    <property type="evidence" value="ECO:0007669"/>
    <property type="project" value="UniProtKB-KW"/>
</dbReference>
<name>A0AAJ6AJA0_9MICC</name>
<dbReference type="Pfam" id="PF00106">
    <property type="entry name" value="adh_short"/>
    <property type="match status" value="1"/>
</dbReference>
<sequence length="261" mass="27462">MTELPDLTGRGAIVTGSSRGVGADTAKFLAERGAGVVVNYRQKAPRAKKVVSAIEEAGGKAVAVGADITEAQGRAAMIQAATENFGELSILILNASGGMESDLGEDYAMRLNRDAQVALLTEAAEVMPEQSEVVFVTSHQAHFIDQVDTLPEYEQVARSKRAGEVALRAQIPALTAKGIRLVVATADMIEGTITATLLNRMRPGAIEARRQAAGKLYTVAEFAEEIAGLVGRTDLQTGHTEYVGGAEDFLAVAGDPDHAEN</sequence>
<comment type="similarity">
    <text evidence="1">Belongs to the short-chain dehydrogenases/reductases (SDR) family.</text>
</comment>
<dbReference type="PANTHER" id="PTHR43669:SF8">
    <property type="entry name" value="SHORT-CHAIN TYPE DEHYDROGENASE_REDUCTASE-RELATED"/>
    <property type="match status" value="1"/>
</dbReference>
<evidence type="ECO:0000256" key="1">
    <source>
        <dbReference type="ARBA" id="ARBA00006484"/>
    </source>
</evidence>
<evidence type="ECO:0000256" key="2">
    <source>
        <dbReference type="ARBA" id="ARBA00023002"/>
    </source>
</evidence>
<dbReference type="GeneID" id="83694917"/>
<keyword evidence="2" id="KW-0560">Oxidoreductase</keyword>
<reference evidence="3 4" key="1">
    <citation type="submission" date="2023-03" db="EMBL/GenBank/DDBJ databases">
        <title>Complete genome sequences of several Auritidibacter ignavus strains isolated from ear infections.</title>
        <authorList>
            <person name="Baehr T."/>
            <person name="Baumhoegger A.M."/>
        </authorList>
    </citation>
    <scope>NUCLEOTIDE SEQUENCE [LARGE SCALE GENOMIC DNA]</scope>
    <source>
        <strain evidence="3 4">BABAE-6</strain>
    </source>
</reference>
<dbReference type="RefSeq" id="WP_110110131.1">
    <property type="nucleotide sequence ID" value="NZ_CP122562.1"/>
</dbReference>
<dbReference type="Gene3D" id="3.40.50.720">
    <property type="entry name" value="NAD(P)-binding Rossmann-like Domain"/>
    <property type="match status" value="1"/>
</dbReference>
<accession>A0AAJ6AJA0</accession>
<dbReference type="NCBIfam" id="NF005868">
    <property type="entry name" value="PRK07806.1"/>
    <property type="match status" value="1"/>
</dbReference>
<dbReference type="InterPro" id="IPR036291">
    <property type="entry name" value="NAD(P)-bd_dom_sf"/>
</dbReference>
<organism evidence="3 4">
    <name type="scientific">Auritidibacter ignavus</name>
    <dbReference type="NCBI Taxonomy" id="678932"/>
    <lineage>
        <taxon>Bacteria</taxon>
        <taxon>Bacillati</taxon>
        <taxon>Actinomycetota</taxon>
        <taxon>Actinomycetes</taxon>
        <taxon>Micrococcales</taxon>
        <taxon>Micrococcaceae</taxon>
        <taxon>Auritidibacter</taxon>
    </lineage>
</organism>
<keyword evidence="4" id="KW-1185">Reference proteome</keyword>
<dbReference type="SUPFAM" id="SSF51735">
    <property type="entry name" value="NAD(P)-binding Rossmann-fold domains"/>
    <property type="match status" value="1"/>
</dbReference>